<dbReference type="KEGG" id="cok:COCCU_04910"/>
<dbReference type="InterPro" id="IPR000073">
    <property type="entry name" value="AB_hydrolase_1"/>
</dbReference>
<dbReference type="InterPro" id="IPR000639">
    <property type="entry name" value="Epox_hydrolase-like"/>
</dbReference>
<dbReference type="AlphaFoldDB" id="A0A6B8WKH2"/>
<accession>A0A6B8WKH2</accession>
<keyword evidence="2" id="KW-0378">Hydrolase</keyword>
<evidence type="ECO:0000259" key="1">
    <source>
        <dbReference type="Pfam" id="PF00561"/>
    </source>
</evidence>
<sequence length="285" mass="31258">MTTTFIPTEITRESTSRTVQTKDWNIHYQEAGTGYPVILIHGSGPGAGGWSNFSPNIAPLAEKFRVLAIDVPGWGNSSAVRAQDSDSVEALRQFMDELGIEKAALVGNSMGGMISINMAIAHPERVSHLISMGAPGLSRPQIFSAGGLSEGMKILVEGYKNPTKEVMRELANIMTFDPGFASDEMVTQRAEAAAERDDHRANFLEGFGKPDGFLRFSEAKDIATITAPSLLIHGRDDRVVHFEHSMQLNTLIPNSRLYLINQCGHWAQLEHSEEFNRIVTDFIGS</sequence>
<dbReference type="InterPro" id="IPR050266">
    <property type="entry name" value="AB_hydrolase_sf"/>
</dbReference>
<dbReference type="PRINTS" id="PR00111">
    <property type="entry name" value="ABHYDROLASE"/>
</dbReference>
<name>A0A6B8WKH2_9CORY</name>
<reference evidence="2 3" key="1">
    <citation type="submission" date="2019-11" db="EMBL/GenBank/DDBJ databases">
        <title>Complete genome sequence of Corynebacterium kalinowskii 1959, a novel Corynebacterium species isolated from soil of a small paddock in Vilsendorf, Germany.</title>
        <authorList>
            <person name="Schaffert L."/>
            <person name="Ruwe M."/>
            <person name="Milse J."/>
            <person name="Hanuschka K."/>
            <person name="Ortseifen V."/>
            <person name="Droste J."/>
            <person name="Brandt D."/>
            <person name="Schlueter L."/>
            <person name="Kutter Y."/>
            <person name="Vinke S."/>
            <person name="Viehoefer P."/>
            <person name="Jacob L."/>
            <person name="Luebke N.-C."/>
            <person name="Schulte-Berndt E."/>
            <person name="Hain C."/>
            <person name="Linder M."/>
            <person name="Schmidt P."/>
            <person name="Wollenschlaeger L."/>
            <person name="Luttermann T."/>
            <person name="Thieme E."/>
            <person name="Hassa J."/>
            <person name="Haak M."/>
            <person name="Wittchen M."/>
            <person name="Mentz A."/>
            <person name="Persicke M."/>
            <person name="Busche T."/>
            <person name="Ruckert C."/>
        </authorList>
    </citation>
    <scope>NUCLEOTIDE SEQUENCE [LARGE SCALE GENOMIC DNA]</scope>
    <source>
        <strain evidence="2 3">2039</strain>
    </source>
</reference>
<proteinExistence type="predicted"/>
<dbReference type="Proteomes" id="UP000424462">
    <property type="component" value="Chromosome"/>
</dbReference>
<keyword evidence="3" id="KW-1185">Reference proteome</keyword>
<dbReference type="Pfam" id="PF00561">
    <property type="entry name" value="Abhydrolase_1"/>
    <property type="match status" value="1"/>
</dbReference>
<gene>
    <name evidence="2" type="primary">bphD</name>
    <name evidence="2" type="ORF">COCCU_04910</name>
</gene>
<feature type="domain" description="AB hydrolase-1" evidence="1">
    <location>
        <begin position="35"/>
        <end position="271"/>
    </location>
</feature>
<dbReference type="PRINTS" id="PR00412">
    <property type="entry name" value="EPOXHYDRLASE"/>
</dbReference>
<dbReference type="GO" id="GO:0016020">
    <property type="term" value="C:membrane"/>
    <property type="evidence" value="ECO:0007669"/>
    <property type="project" value="TreeGrafter"/>
</dbReference>
<dbReference type="RefSeq" id="WP_156230486.1">
    <property type="nucleotide sequence ID" value="NZ_CP046455.1"/>
</dbReference>
<dbReference type="EC" id="3.7.1.8" evidence="2"/>
<evidence type="ECO:0000313" key="3">
    <source>
        <dbReference type="Proteomes" id="UP000424462"/>
    </source>
</evidence>
<protein>
    <submittedName>
        <fullName evidence="2">2-hydroxy-6-oxo-6-phenylhexa-2,4-dienoate hydrolase</fullName>
        <ecNumber evidence="2">3.7.1.8</ecNumber>
    </submittedName>
</protein>
<dbReference type="Gene3D" id="3.40.50.1820">
    <property type="entry name" value="alpha/beta hydrolase"/>
    <property type="match status" value="1"/>
</dbReference>
<dbReference type="SUPFAM" id="SSF53474">
    <property type="entry name" value="alpha/beta-Hydrolases"/>
    <property type="match status" value="1"/>
</dbReference>
<dbReference type="PANTHER" id="PTHR43798:SF33">
    <property type="entry name" value="HYDROLASE, PUTATIVE (AFU_ORTHOLOGUE AFUA_2G14860)-RELATED"/>
    <property type="match status" value="1"/>
</dbReference>
<dbReference type="PANTHER" id="PTHR43798">
    <property type="entry name" value="MONOACYLGLYCEROL LIPASE"/>
    <property type="match status" value="1"/>
</dbReference>
<dbReference type="InterPro" id="IPR029058">
    <property type="entry name" value="AB_hydrolase_fold"/>
</dbReference>
<evidence type="ECO:0000313" key="2">
    <source>
        <dbReference type="EMBL" id="QGU06928.1"/>
    </source>
</evidence>
<dbReference type="GO" id="GO:0016787">
    <property type="term" value="F:hydrolase activity"/>
    <property type="evidence" value="ECO:0007669"/>
    <property type="project" value="UniProtKB-KW"/>
</dbReference>
<dbReference type="EMBL" id="CP046455">
    <property type="protein sequence ID" value="QGU06928.1"/>
    <property type="molecule type" value="Genomic_DNA"/>
</dbReference>
<organism evidence="2 3">
    <name type="scientific">Corynebacterium occultum</name>
    <dbReference type="NCBI Taxonomy" id="2675219"/>
    <lineage>
        <taxon>Bacteria</taxon>
        <taxon>Bacillati</taxon>
        <taxon>Actinomycetota</taxon>
        <taxon>Actinomycetes</taxon>
        <taxon>Mycobacteriales</taxon>
        <taxon>Corynebacteriaceae</taxon>
        <taxon>Corynebacterium</taxon>
    </lineage>
</organism>